<comment type="similarity">
    <text evidence="1">Belongs to the MlaA family.</text>
</comment>
<keyword evidence="2 4" id="KW-0732">Signal</keyword>
<dbReference type="InterPro" id="IPR007428">
    <property type="entry name" value="MlaA"/>
</dbReference>
<organism evidence="5 6">
    <name type="scientific">Ruegeria spongiae</name>
    <dbReference type="NCBI Taxonomy" id="2942209"/>
    <lineage>
        <taxon>Bacteria</taxon>
        <taxon>Pseudomonadati</taxon>
        <taxon>Pseudomonadota</taxon>
        <taxon>Alphaproteobacteria</taxon>
        <taxon>Rhodobacterales</taxon>
        <taxon>Roseobacteraceae</taxon>
        <taxon>Ruegeria</taxon>
    </lineage>
</organism>
<dbReference type="PANTHER" id="PTHR30035:SF3">
    <property type="entry name" value="INTERMEMBRANE PHOSPHOLIPID TRANSPORT SYSTEM LIPOPROTEIN MLAA"/>
    <property type="match status" value="1"/>
</dbReference>
<protein>
    <submittedName>
        <fullName evidence="5">VacJ family lipoprotein</fullName>
    </submittedName>
</protein>
<feature type="signal peptide" evidence="4">
    <location>
        <begin position="1"/>
        <end position="24"/>
    </location>
</feature>
<sequence>MRYLSSSCQLLCALTLALLVSACATQTPEQRARGEIFDPYENTNRSIHAFNRGVDKAVFRPASKGYVAIVPAPVVTGFSNFAENLSYPGQTLDYLLQGNPREAGIAAGRFLLNTTYGLAGFFDPASEMNIPRVDTNFGETLHVWGFGEGAYVELPLYGPSTTRDAVGVVTNAITNPLGFGIVRPVENVGVYAEVLRRMGDRGNFSDTVDSILYGSADSYAQARLIYLQNRRFELADSGSGSTLDLYADPYAESDTGTDVYDDPYEDPYAQ</sequence>
<dbReference type="Pfam" id="PF04333">
    <property type="entry name" value="MlaA"/>
    <property type="match status" value="1"/>
</dbReference>
<dbReference type="EMBL" id="JAMFMB010000002">
    <property type="protein sequence ID" value="MCL6282354.1"/>
    <property type="molecule type" value="Genomic_DNA"/>
</dbReference>
<evidence type="ECO:0000256" key="4">
    <source>
        <dbReference type="SAM" id="SignalP"/>
    </source>
</evidence>
<feature type="region of interest" description="Disordered" evidence="3">
    <location>
        <begin position="246"/>
        <end position="270"/>
    </location>
</feature>
<name>A0ABT0PXL6_9RHOB</name>
<feature type="compositionally biased region" description="Acidic residues" evidence="3">
    <location>
        <begin position="259"/>
        <end position="270"/>
    </location>
</feature>
<comment type="caution">
    <text evidence="5">The sequence shown here is derived from an EMBL/GenBank/DDBJ whole genome shotgun (WGS) entry which is preliminary data.</text>
</comment>
<evidence type="ECO:0000256" key="1">
    <source>
        <dbReference type="ARBA" id="ARBA00010634"/>
    </source>
</evidence>
<feature type="chain" id="PRO_5045838445" evidence="4">
    <location>
        <begin position="25"/>
        <end position="270"/>
    </location>
</feature>
<evidence type="ECO:0000313" key="5">
    <source>
        <dbReference type="EMBL" id="MCL6282354.1"/>
    </source>
</evidence>
<proteinExistence type="inferred from homology"/>
<dbReference type="RefSeq" id="WP_249706479.1">
    <property type="nucleotide sequence ID" value="NZ_JAMFMB010000002.1"/>
</dbReference>
<dbReference type="Proteomes" id="UP001203880">
    <property type="component" value="Unassembled WGS sequence"/>
</dbReference>
<reference evidence="5" key="1">
    <citation type="submission" date="2022-05" db="EMBL/GenBank/DDBJ databases">
        <authorList>
            <person name="Park J.-S."/>
        </authorList>
    </citation>
    <scope>NUCLEOTIDE SEQUENCE</scope>
    <source>
        <strain evidence="5">2012CJ41-6</strain>
    </source>
</reference>
<gene>
    <name evidence="5" type="ORF">M3P21_02335</name>
</gene>
<keyword evidence="6" id="KW-1185">Reference proteome</keyword>
<keyword evidence="5" id="KW-0449">Lipoprotein</keyword>
<accession>A0ABT0PXL6</accession>
<dbReference type="PRINTS" id="PR01805">
    <property type="entry name" value="VACJLIPOPROT"/>
</dbReference>
<evidence type="ECO:0000313" key="6">
    <source>
        <dbReference type="Proteomes" id="UP001203880"/>
    </source>
</evidence>
<evidence type="ECO:0000256" key="3">
    <source>
        <dbReference type="SAM" id="MobiDB-lite"/>
    </source>
</evidence>
<evidence type="ECO:0000256" key="2">
    <source>
        <dbReference type="ARBA" id="ARBA00022729"/>
    </source>
</evidence>
<dbReference type="PROSITE" id="PS51257">
    <property type="entry name" value="PROKAR_LIPOPROTEIN"/>
    <property type="match status" value="1"/>
</dbReference>
<dbReference type="PANTHER" id="PTHR30035">
    <property type="entry name" value="LIPOPROTEIN VACJ-RELATED"/>
    <property type="match status" value="1"/>
</dbReference>